<dbReference type="EMBL" id="MH791397">
    <property type="protein sequence ID" value="QAX97643.1"/>
    <property type="molecule type" value="Genomic_DNA"/>
</dbReference>
<protein>
    <submittedName>
        <fullName evidence="1">Uncharacterized protein</fullName>
    </submittedName>
</protein>
<evidence type="ECO:0000313" key="2">
    <source>
        <dbReference type="Proteomes" id="UP000289690"/>
    </source>
</evidence>
<keyword evidence="2" id="KW-1185">Reference proteome</keyword>
<reference evidence="1 2" key="1">
    <citation type="submission" date="2018-08" db="EMBL/GenBank/DDBJ databases">
        <title>EfsSzw_1, Complete genome sequences of 3 novel enterobacteria, Pakpunavirus like phages.</title>
        <authorList>
            <person name="Yuan S."/>
            <person name="Ma Y."/>
            <person name="Liu Q."/>
        </authorList>
    </citation>
    <scope>NUCLEOTIDE SEQUENCE [LARGE SCALE GENOMIC DNA]</scope>
</reference>
<proteinExistence type="predicted"/>
<dbReference type="Proteomes" id="UP000289690">
    <property type="component" value="Segment"/>
</dbReference>
<name>A0A411B7Q4_9CAUD</name>
<accession>A0A411B7Q4</accession>
<evidence type="ECO:0000313" key="1">
    <source>
        <dbReference type="EMBL" id="QAX97643.1"/>
    </source>
</evidence>
<organism evidence="1 2">
    <name type="scientific">Enterococcus phage EfsSzw-1</name>
    <dbReference type="NCBI Taxonomy" id="2419745"/>
    <lineage>
        <taxon>Viruses</taxon>
        <taxon>Duplodnaviria</taxon>
        <taxon>Heunggongvirae</taxon>
        <taxon>Uroviricota</taxon>
        <taxon>Caudoviricetes</taxon>
        <taxon>Herelleviridae</taxon>
        <taxon>Brockvirinae</taxon>
        <taxon>Schiekvirus</taxon>
        <taxon>Schiekvirus Efsszw1</taxon>
    </lineage>
</organism>
<sequence>MKMLDFNKHVTAEDIIRDGEYNDAVVEHIIAELETSDKKQLALFKQWIADKKEDGDTEAVEYFKGMTDKEILIYMDLDEIVEYYEETGLADFADSLEIDWTGLLESFGVA</sequence>
<gene>
    <name evidence="1" type="ORF">EfsSzw1_184</name>
</gene>